<sequence length="495" mass="56854">MLKDRILQEYNHLTELQSLLTSDCNKLEELQTAYDELRHQSEKEIASLRMQIDSSRASSQDLNDLKEQLKVRSAHLEEVEKLKTEFHQRQAQLEEQHRQEIERLRVYYQQQARDMEDRYTTELVLLQQRLQEAQCSISSETQLFEQKEMQSIEELKLDDIELEVSLNYPLKSVGLTHQLQTLRKALYAKYVQEVSALKEQHRAELELLALRLSKQQALQEEVSDSGPESLKGGVRSIEGPDTEEEDLIRNIQELEKRHRERTEEEVAKVIVQMSVEFAQQTELARLNKQARETTTEMQTLAGDPEGEGEAETDPSSEEPGLALEQKNKDSERRLLEEKAALSKQLQEKTAEILSLTKQLQQTRGAPLMLDKECQFSDTEGGSPKHSEDTSIILPLESVITQEPVLQGSKVATAGLAEDLCQNRKQEHLQAAQALRVAHTPLDRQQEEQVSRRAELDSRRTQLAQAKPRRESTETVRQEEYGPALQSRSTQTEQVT</sequence>
<dbReference type="GO" id="GO:0060090">
    <property type="term" value="F:molecular adaptor activity"/>
    <property type="evidence" value="ECO:0007669"/>
    <property type="project" value="InterPro"/>
</dbReference>
<evidence type="ECO:0000313" key="8">
    <source>
        <dbReference type="Proteomes" id="UP000736164"/>
    </source>
</evidence>
<evidence type="ECO:0000256" key="6">
    <source>
        <dbReference type="SAM" id="MobiDB-lite"/>
    </source>
</evidence>
<feature type="compositionally biased region" description="Basic and acidic residues" evidence="6">
    <location>
        <begin position="440"/>
        <end position="459"/>
    </location>
</feature>
<keyword evidence="2" id="KW-0963">Cytoplasm</keyword>
<feature type="region of interest" description="Disordered" evidence="6">
    <location>
        <begin position="219"/>
        <end position="245"/>
    </location>
</feature>
<feature type="non-terminal residue" evidence="7">
    <location>
        <position position="495"/>
    </location>
</feature>
<evidence type="ECO:0000256" key="3">
    <source>
        <dbReference type="ARBA" id="ARBA00023054"/>
    </source>
</evidence>
<dbReference type="Proteomes" id="UP000736164">
    <property type="component" value="Unassembled WGS sequence"/>
</dbReference>
<reference evidence="7" key="1">
    <citation type="journal article" date="2021" name="Cell">
        <title>Tracing the genetic footprints of vertebrate landing in non-teleost ray-finned fishes.</title>
        <authorList>
            <person name="Bi X."/>
            <person name="Wang K."/>
            <person name="Yang L."/>
            <person name="Pan H."/>
            <person name="Jiang H."/>
            <person name="Wei Q."/>
            <person name="Fang M."/>
            <person name="Yu H."/>
            <person name="Zhu C."/>
            <person name="Cai Y."/>
            <person name="He Y."/>
            <person name="Gan X."/>
            <person name="Zeng H."/>
            <person name="Yu D."/>
            <person name="Zhu Y."/>
            <person name="Jiang H."/>
            <person name="Qiu Q."/>
            <person name="Yang H."/>
            <person name="Zhang Y.E."/>
            <person name="Wang W."/>
            <person name="Zhu M."/>
            <person name="He S."/>
            <person name="Zhang G."/>
        </authorList>
    </citation>
    <scope>NUCLEOTIDE SEQUENCE</scope>
    <source>
        <strain evidence="7">Allg_001</strain>
    </source>
</reference>
<organism evidence="7 8">
    <name type="scientific">Atractosteus spatula</name>
    <name type="common">Alligator gar</name>
    <name type="synonym">Lepisosteus spatula</name>
    <dbReference type="NCBI Taxonomy" id="7917"/>
    <lineage>
        <taxon>Eukaryota</taxon>
        <taxon>Metazoa</taxon>
        <taxon>Chordata</taxon>
        <taxon>Craniata</taxon>
        <taxon>Vertebrata</taxon>
        <taxon>Euteleostomi</taxon>
        <taxon>Actinopterygii</taxon>
        <taxon>Neopterygii</taxon>
        <taxon>Holostei</taxon>
        <taxon>Semionotiformes</taxon>
        <taxon>Lepisosteidae</taxon>
        <taxon>Atractosteus</taxon>
    </lineage>
</organism>
<dbReference type="AlphaFoldDB" id="A0A8J7TIR5"/>
<feature type="non-terminal residue" evidence="7">
    <location>
        <position position="1"/>
    </location>
</feature>
<comment type="subcellular location">
    <subcellularLocation>
        <location evidence="1">Cytoplasm</location>
        <location evidence="1">Cytoskeleton</location>
        <location evidence="1">Microtubule organizing center</location>
        <location evidence="1">Centrosome</location>
    </subcellularLocation>
</comment>
<protein>
    <submittedName>
        <fullName evidence="7">PCNT protein</fullName>
    </submittedName>
</protein>
<comment type="caution">
    <text evidence="7">The sequence shown here is derived from an EMBL/GenBank/DDBJ whole genome shotgun (WGS) entry which is preliminary data.</text>
</comment>
<dbReference type="PANTHER" id="PTHR44981">
    <property type="entry name" value="PERICENTRIN-LIKE PROTEIN, ISOFORM F"/>
    <property type="match status" value="1"/>
</dbReference>
<feature type="coiled-coil region" evidence="5">
    <location>
        <begin position="20"/>
        <end position="99"/>
    </location>
</feature>
<feature type="region of interest" description="Disordered" evidence="6">
    <location>
        <begin position="290"/>
        <end position="330"/>
    </location>
</feature>
<accession>A0A8J7TIR5</accession>
<proteinExistence type="predicted"/>
<feature type="region of interest" description="Disordered" evidence="6">
    <location>
        <begin position="439"/>
        <end position="495"/>
    </location>
</feature>
<evidence type="ECO:0000256" key="5">
    <source>
        <dbReference type="SAM" id="Coils"/>
    </source>
</evidence>
<evidence type="ECO:0000256" key="1">
    <source>
        <dbReference type="ARBA" id="ARBA00004300"/>
    </source>
</evidence>
<gene>
    <name evidence="7" type="primary">Pcnt</name>
    <name evidence="7" type="ORF">GTO95_0017080</name>
</gene>
<dbReference type="InterPro" id="IPR028745">
    <property type="entry name" value="AKAP9/Pericentrin"/>
</dbReference>
<keyword evidence="3 5" id="KW-0175">Coiled coil</keyword>
<evidence type="ECO:0000256" key="2">
    <source>
        <dbReference type="ARBA" id="ARBA00022490"/>
    </source>
</evidence>
<feature type="coiled-coil region" evidence="5">
    <location>
        <begin position="331"/>
        <end position="365"/>
    </location>
</feature>
<dbReference type="GO" id="GO:0005813">
    <property type="term" value="C:centrosome"/>
    <property type="evidence" value="ECO:0007669"/>
    <property type="project" value="UniProtKB-SubCell"/>
</dbReference>
<evidence type="ECO:0000313" key="7">
    <source>
        <dbReference type="EMBL" id="MBN3325069.1"/>
    </source>
</evidence>
<dbReference type="PANTHER" id="PTHR44981:SF1">
    <property type="entry name" value="A-KINASE ANCHOR PROTEIN 9"/>
    <property type="match status" value="1"/>
</dbReference>
<feature type="compositionally biased region" description="Basic and acidic residues" evidence="6">
    <location>
        <begin position="467"/>
        <end position="479"/>
    </location>
</feature>
<keyword evidence="8" id="KW-1185">Reference proteome</keyword>
<dbReference type="EMBL" id="JAAWVO010073886">
    <property type="protein sequence ID" value="MBN3325069.1"/>
    <property type="molecule type" value="Genomic_DNA"/>
</dbReference>
<keyword evidence="4" id="KW-0206">Cytoskeleton</keyword>
<evidence type="ECO:0000256" key="4">
    <source>
        <dbReference type="ARBA" id="ARBA00023212"/>
    </source>
</evidence>
<name>A0A8J7TIR5_ATRSP</name>
<dbReference type="GO" id="GO:0007165">
    <property type="term" value="P:signal transduction"/>
    <property type="evidence" value="ECO:0007669"/>
    <property type="project" value="InterPro"/>
</dbReference>
<feature type="compositionally biased region" description="Acidic residues" evidence="6">
    <location>
        <begin position="304"/>
        <end position="316"/>
    </location>
</feature>
<feature type="compositionally biased region" description="Polar residues" evidence="6">
    <location>
        <begin position="485"/>
        <end position="495"/>
    </location>
</feature>